<dbReference type="AlphaFoldDB" id="A0A9P9ANX5"/>
<comment type="caution">
    <text evidence="1">The sequence shown here is derived from an EMBL/GenBank/DDBJ whole genome shotgun (WGS) entry which is preliminary data.</text>
</comment>
<proteinExistence type="predicted"/>
<keyword evidence="2" id="KW-1185">Reference proteome</keyword>
<accession>A0A9P9ANX5</accession>
<gene>
    <name evidence="1" type="ORF">B0T10DRAFT_493902</name>
</gene>
<evidence type="ECO:0000313" key="2">
    <source>
        <dbReference type="Proteomes" id="UP000777438"/>
    </source>
</evidence>
<organism evidence="1 2">
    <name type="scientific">Thelonectria olida</name>
    <dbReference type="NCBI Taxonomy" id="1576542"/>
    <lineage>
        <taxon>Eukaryota</taxon>
        <taxon>Fungi</taxon>
        <taxon>Dikarya</taxon>
        <taxon>Ascomycota</taxon>
        <taxon>Pezizomycotina</taxon>
        <taxon>Sordariomycetes</taxon>
        <taxon>Hypocreomycetidae</taxon>
        <taxon>Hypocreales</taxon>
        <taxon>Nectriaceae</taxon>
        <taxon>Thelonectria</taxon>
    </lineage>
</organism>
<sequence length="86" mass="9298">MQGIAATCPSTDSPITAVHCCRSGYGISRDGCWVTWNETNLLRLPAKYRVSCSIVLGSTVVIGCDSGRVMVIRFSSHELPELLRGP</sequence>
<dbReference type="OrthoDB" id="674604at2759"/>
<reference evidence="1 2" key="1">
    <citation type="journal article" date="2021" name="Nat. Commun.">
        <title>Genetic determinants of endophytism in the Arabidopsis root mycobiome.</title>
        <authorList>
            <person name="Mesny F."/>
            <person name="Miyauchi S."/>
            <person name="Thiergart T."/>
            <person name="Pickel B."/>
            <person name="Atanasova L."/>
            <person name="Karlsson M."/>
            <person name="Huettel B."/>
            <person name="Barry K.W."/>
            <person name="Haridas S."/>
            <person name="Chen C."/>
            <person name="Bauer D."/>
            <person name="Andreopoulos W."/>
            <person name="Pangilinan J."/>
            <person name="LaButti K."/>
            <person name="Riley R."/>
            <person name="Lipzen A."/>
            <person name="Clum A."/>
            <person name="Drula E."/>
            <person name="Henrissat B."/>
            <person name="Kohler A."/>
            <person name="Grigoriev I.V."/>
            <person name="Martin F.M."/>
            <person name="Hacquard S."/>
        </authorList>
    </citation>
    <scope>NUCLEOTIDE SEQUENCE [LARGE SCALE GENOMIC DNA]</scope>
    <source>
        <strain evidence="1 2">MPI-CAGE-CH-0241</strain>
    </source>
</reference>
<protein>
    <submittedName>
        <fullName evidence="1">Uncharacterized protein</fullName>
    </submittedName>
</protein>
<evidence type="ECO:0000313" key="1">
    <source>
        <dbReference type="EMBL" id="KAH6883824.1"/>
    </source>
</evidence>
<name>A0A9P9ANX5_9HYPO</name>
<dbReference type="Proteomes" id="UP000777438">
    <property type="component" value="Unassembled WGS sequence"/>
</dbReference>
<dbReference type="EMBL" id="JAGPYM010000022">
    <property type="protein sequence ID" value="KAH6883824.1"/>
    <property type="molecule type" value="Genomic_DNA"/>
</dbReference>